<dbReference type="SUPFAM" id="SSF54928">
    <property type="entry name" value="RNA-binding domain, RBD"/>
    <property type="match status" value="1"/>
</dbReference>
<name>A0A163KQ89_DIDRA</name>
<dbReference type="EMBL" id="JYNV01000077">
    <property type="protein sequence ID" value="KZM27165.1"/>
    <property type="molecule type" value="Genomic_DNA"/>
</dbReference>
<dbReference type="InterPro" id="IPR035979">
    <property type="entry name" value="RBD_domain_sf"/>
</dbReference>
<sequence length="407" mass="45581">MATVTIGRSYFDALLRSAQFHTSGHEFELAHNLFNNVTISQAEHNRLQQCTRDYNLLKSALFRGGLTAETLNTLLASEGDATNDSTSLRSQSAEKTFARPSTIPVTVTAFHKGTSPSSDDTGTGSELLDLPQSRPLYRAYSTDQHEVYMDNYAQEDDEQEQVEGYGHERDRRKRIPVHDQRTILITNLADRTTHKDLVGVIRGGQLLDIFLRSDRAATVSFVEGAANFLAYVKRNDIYLHAKRLEFRWADRQFHVPPHVSNKTAGGASRNLIVRGIAGKVSEEQIRDHLDHIHNLIMVDIYFENGDAYISTNSIHNALFARTCMMSRTIYKGTRIDWALDECAAPLPQLSVRSRASVVNTPSIPITMTNTYALLDTSSDIDSDSQTELYLSNGIRLDRSDWVGEAVA</sequence>
<evidence type="ECO:0000313" key="1">
    <source>
        <dbReference type="EMBL" id="KZM27165.1"/>
    </source>
</evidence>
<comment type="caution">
    <text evidence="1">The sequence shown here is derived from an EMBL/GenBank/DDBJ whole genome shotgun (WGS) entry which is preliminary data.</text>
</comment>
<keyword evidence="2" id="KW-1185">Reference proteome</keyword>
<dbReference type="STRING" id="5454.A0A163KQ89"/>
<evidence type="ECO:0008006" key="3">
    <source>
        <dbReference type="Google" id="ProtNLM"/>
    </source>
</evidence>
<reference evidence="1 2" key="1">
    <citation type="journal article" date="2016" name="Sci. Rep.">
        <title>Draft genome sequencing and secretome analysis of fungal phytopathogen Ascochyta rabiei provides insight into the necrotrophic effector repertoire.</title>
        <authorList>
            <person name="Verma S."/>
            <person name="Gazara R.K."/>
            <person name="Nizam S."/>
            <person name="Parween S."/>
            <person name="Chattopadhyay D."/>
            <person name="Verma P.K."/>
        </authorList>
    </citation>
    <scope>NUCLEOTIDE SEQUENCE [LARGE SCALE GENOMIC DNA]</scope>
    <source>
        <strain evidence="1 2">ArDII</strain>
    </source>
</reference>
<organism evidence="1 2">
    <name type="scientific">Didymella rabiei</name>
    <name type="common">Chickpea ascochyta blight fungus</name>
    <name type="synonym">Mycosphaerella rabiei</name>
    <dbReference type="NCBI Taxonomy" id="5454"/>
    <lineage>
        <taxon>Eukaryota</taxon>
        <taxon>Fungi</taxon>
        <taxon>Dikarya</taxon>
        <taxon>Ascomycota</taxon>
        <taxon>Pezizomycotina</taxon>
        <taxon>Dothideomycetes</taxon>
        <taxon>Pleosporomycetidae</taxon>
        <taxon>Pleosporales</taxon>
        <taxon>Pleosporineae</taxon>
        <taxon>Didymellaceae</taxon>
        <taxon>Ascochyta</taxon>
    </lineage>
</organism>
<dbReference type="InterPro" id="IPR012677">
    <property type="entry name" value="Nucleotide-bd_a/b_plait_sf"/>
</dbReference>
<dbReference type="Proteomes" id="UP000076837">
    <property type="component" value="Unassembled WGS sequence"/>
</dbReference>
<dbReference type="Gene3D" id="3.30.70.330">
    <property type="match status" value="1"/>
</dbReference>
<accession>A0A163KQ89</accession>
<evidence type="ECO:0000313" key="2">
    <source>
        <dbReference type="Proteomes" id="UP000076837"/>
    </source>
</evidence>
<protein>
    <recommendedName>
        <fullName evidence="3">Nucleic acid binding</fullName>
    </recommendedName>
</protein>
<proteinExistence type="predicted"/>
<dbReference type="GO" id="GO:0003676">
    <property type="term" value="F:nucleic acid binding"/>
    <property type="evidence" value="ECO:0007669"/>
    <property type="project" value="InterPro"/>
</dbReference>
<dbReference type="CDD" id="cd12261">
    <property type="entry name" value="RRM1_3_MRN1"/>
    <property type="match status" value="1"/>
</dbReference>
<gene>
    <name evidence="1" type="ORF">ST47_g1674</name>
</gene>
<dbReference type="AlphaFoldDB" id="A0A163KQ89"/>